<evidence type="ECO:0000256" key="1">
    <source>
        <dbReference type="SAM" id="Phobius"/>
    </source>
</evidence>
<feature type="transmembrane region" description="Helical" evidence="1">
    <location>
        <begin position="20"/>
        <end position="39"/>
    </location>
</feature>
<reference evidence="2 3" key="1">
    <citation type="submission" date="2020-08" db="EMBL/GenBank/DDBJ databases">
        <title>A Genomic Blueprint of the Chicken Gut Microbiome.</title>
        <authorList>
            <person name="Gilroy R."/>
            <person name="Ravi A."/>
            <person name="Getino M."/>
            <person name="Pursley I."/>
            <person name="Horton D.L."/>
            <person name="Alikhan N.-F."/>
            <person name="Baker D."/>
            <person name="Gharbi K."/>
            <person name="Hall N."/>
            <person name="Watson M."/>
            <person name="Adriaenssens E.M."/>
            <person name="Foster-Nyarko E."/>
            <person name="Jarju S."/>
            <person name="Secka A."/>
            <person name="Antonio M."/>
            <person name="Oren A."/>
            <person name="Chaudhuri R."/>
            <person name="La Ragione R.M."/>
            <person name="Hildebrand F."/>
            <person name="Pallen M.J."/>
        </authorList>
    </citation>
    <scope>NUCLEOTIDE SEQUENCE [LARGE SCALE GENOMIC DNA]</scope>
    <source>
        <strain evidence="2 3">Sa1BUA2</strain>
    </source>
</reference>
<proteinExistence type="predicted"/>
<dbReference type="RefSeq" id="WP_191816088.1">
    <property type="nucleotide sequence ID" value="NZ_JACSPV010000060.1"/>
</dbReference>
<gene>
    <name evidence="2" type="ORF">H9631_20615</name>
</gene>
<accession>A0ABR8VRR4</accession>
<keyword evidence="1" id="KW-0812">Transmembrane</keyword>
<dbReference type="EMBL" id="JACSPV010000060">
    <property type="protein sequence ID" value="MBD8007450.1"/>
    <property type="molecule type" value="Genomic_DNA"/>
</dbReference>
<protein>
    <submittedName>
        <fullName evidence="2">Uncharacterized protein</fullName>
    </submittedName>
</protein>
<name>A0ABR8VRR4_9BACI</name>
<evidence type="ECO:0000313" key="2">
    <source>
        <dbReference type="EMBL" id="MBD8007450.1"/>
    </source>
</evidence>
<organism evidence="2 3">
    <name type="scientific">Bacillus norwichensis</name>
    <dbReference type="NCBI Taxonomy" id="2762217"/>
    <lineage>
        <taxon>Bacteria</taxon>
        <taxon>Bacillati</taxon>
        <taxon>Bacillota</taxon>
        <taxon>Bacilli</taxon>
        <taxon>Bacillales</taxon>
        <taxon>Bacillaceae</taxon>
        <taxon>Bacillus</taxon>
    </lineage>
</organism>
<sequence>MIVIETGQKSVENLFGWQEILTLIGFTVTIILGIMNIVISNRNNKKARFVNAVTTERIKWIDQLKELLSEFISLTKYYDRKAMLKNEDLQKYFEKLHYLQSKIKFHLNYLDERDEKINNLIDEIITKYIGLYEAKSILDLSKNERFNELINNGKYDFLIQKVLESKNISQETLMRIIQTKDMPEIKNITKLLIKEINKDIKKKYGYRGKQDLINKTNNLVEVSRQYIKDEWEKVKKEAK</sequence>
<keyword evidence="1" id="KW-1133">Transmembrane helix</keyword>
<keyword evidence="3" id="KW-1185">Reference proteome</keyword>
<comment type="caution">
    <text evidence="2">The sequence shown here is derived from an EMBL/GenBank/DDBJ whole genome shotgun (WGS) entry which is preliminary data.</text>
</comment>
<evidence type="ECO:0000313" key="3">
    <source>
        <dbReference type="Proteomes" id="UP000648182"/>
    </source>
</evidence>
<keyword evidence="1" id="KW-0472">Membrane</keyword>
<dbReference type="Proteomes" id="UP000648182">
    <property type="component" value="Unassembled WGS sequence"/>
</dbReference>